<organism evidence="2 3">
    <name type="scientific">Actinacidiphila acidipaludis</name>
    <dbReference type="NCBI Taxonomy" id="2873382"/>
    <lineage>
        <taxon>Bacteria</taxon>
        <taxon>Bacillati</taxon>
        <taxon>Actinomycetota</taxon>
        <taxon>Actinomycetes</taxon>
        <taxon>Kitasatosporales</taxon>
        <taxon>Streptomycetaceae</taxon>
        <taxon>Actinacidiphila</taxon>
    </lineage>
</organism>
<keyword evidence="3" id="KW-1185">Reference proteome</keyword>
<feature type="transmembrane region" description="Helical" evidence="1">
    <location>
        <begin position="103"/>
        <end position="123"/>
    </location>
</feature>
<dbReference type="PANTHER" id="PTHR37314:SF4">
    <property type="entry name" value="UPF0700 TRANSMEMBRANE PROTEIN YOAK"/>
    <property type="match status" value="1"/>
</dbReference>
<comment type="caution">
    <text evidence="2">The sequence shown here is derived from an EMBL/GenBank/DDBJ whole genome shotgun (WGS) entry which is preliminary data.</text>
</comment>
<accession>A0ABS7Q9L1</accession>
<evidence type="ECO:0000256" key="1">
    <source>
        <dbReference type="SAM" id="Phobius"/>
    </source>
</evidence>
<dbReference type="Pfam" id="PF06912">
    <property type="entry name" value="DUF1275"/>
    <property type="match status" value="1"/>
</dbReference>
<proteinExistence type="predicted"/>
<name>A0ABS7Q9L1_9ACTN</name>
<gene>
    <name evidence="2" type="ORF">K7862_17465</name>
</gene>
<dbReference type="RefSeq" id="WP_222963536.1">
    <property type="nucleotide sequence ID" value="NZ_JAINZZ010000019.1"/>
</dbReference>
<keyword evidence="1" id="KW-0472">Membrane</keyword>
<dbReference type="InterPro" id="IPR010699">
    <property type="entry name" value="DUF1275"/>
</dbReference>
<dbReference type="Proteomes" id="UP000778578">
    <property type="component" value="Unassembled WGS sequence"/>
</dbReference>
<feature type="transmembrane region" description="Helical" evidence="1">
    <location>
        <begin position="26"/>
        <end position="45"/>
    </location>
</feature>
<feature type="transmembrane region" description="Helical" evidence="1">
    <location>
        <begin position="157"/>
        <end position="174"/>
    </location>
</feature>
<evidence type="ECO:0000313" key="2">
    <source>
        <dbReference type="EMBL" id="MBY8879409.1"/>
    </source>
</evidence>
<keyword evidence="1" id="KW-1133">Transmembrane helix</keyword>
<feature type="transmembrane region" description="Helical" evidence="1">
    <location>
        <begin position="186"/>
        <end position="208"/>
    </location>
</feature>
<protein>
    <submittedName>
        <fullName evidence="2">DUF1275 domain-containing protein</fullName>
    </submittedName>
</protein>
<reference evidence="2 3" key="1">
    <citation type="submission" date="2021-08" db="EMBL/GenBank/DDBJ databases">
        <title>WGS of actinomycetes from Thailand.</title>
        <authorList>
            <person name="Thawai C."/>
        </authorList>
    </citation>
    <scope>NUCLEOTIDE SEQUENCE [LARGE SCALE GENOMIC DNA]</scope>
    <source>
        <strain evidence="2 3">PLK6-54</strain>
    </source>
</reference>
<keyword evidence="1" id="KW-0812">Transmembrane</keyword>
<feature type="transmembrane region" description="Helical" evidence="1">
    <location>
        <begin position="214"/>
        <end position="233"/>
    </location>
</feature>
<sequence length="242" mass="24477">MRTMLREARDTLVPDLSGPKGPLPPLLLLLTVVTGLVDAFSYLALGRVFVANMTGNVVFLAFSLAGAGAFSVTASVLALVAFALGALAGGWLIRLMPGQPLRLLRAVTAAQALLVAAACVLGAEVALPAAGTARWVLVVLLALTMGGQNAVARRVAVPDLTTTVLTLTVTGIAADSRLVGGPGSRAGVRLLSVLAMFLGALAGAALIVHGHRDVPLLCATLLLMAVAGALLSLRRPAGVRAG</sequence>
<feature type="transmembrane region" description="Helical" evidence="1">
    <location>
        <begin position="135"/>
        <end position="151"/>
    </location>
</feature>
<dbReference type="PANTHER" id="PTHR37314">
    <property type="entry name" value="SLR0142 PROTEIN"/>
    <property type="match status" value="1"/>
</dbReference>
<evidence type="ECO:0000313" key="3">
    <source>
        <dbReference type="Proteomes" id="UP000778578"/>
    </source>
</evidence>
<feature type="transmembrane region" description="Helical" evidence="1">
    <location>
        <begin position="57"/>
        <end position="83"/>
    </location>
</feature>
<dbReference type="EMBL" id="JAINZZ010000019">
    <property type="protein sequence ID" value="MBY8879409.1"/>
    <property type="molecule type" value="Genomic_DNA"/>
</dbReference>